<protein>
    <submittedName>
        <fullName evidence="2">Uncharacterized protein</fullName>
    </submittedName>
</protein>
<organism evidence="2 3">
    <name type="scientific">Clonostachys byssicola</name>
    <dbReference type="NCBI Taxonomy" id="160290"/>
    <lineage>
        <taxon>Eukaryota</taxon>
        <taxon>Fungi</taxon>
        <taxon>Dikarya</taxon>
        <taxon>Ascomycota</taxon>
        <taxon>Pezizomycotina</taxon>
        <taxon>Sordariomycetes</taxon>
        <taxon>Hypocreomycetidae</taxon>
        <taxon>Hypocreales</taxon>
        <taxon>Bionectriaceae</taxon>
        <taxon>Clonostachys</taxon>
    </lineage>
</organism>
<evidence type="ECO:0000313" key="2">
    <source>
        <dbReference type="EMBL" id="CAG9998644.1"/>
    </source>
</evidence>
<feature type="compositionally biased region" description="Low complexity" evidence="1">
    <location>
        <begin position="121"/>
        <end position="132"/>
    </location>
</feature>
<dbReference type="GO" id="GO:0009116">
    <property type="term" value="P:nucleoside metabolic process"/>
    <property type="evidence" value="ECO:0007669"/>
    <property type="project" value="InterPro"/>
</dbReference>
<dbReference type="Proteomes" id="UP000754883">
    <property type="component" value="Unassembled WGS sequence"/>
</dbReference>
<reference evidence="2 3" key="2">
    <citation type="submission" date="2021-10" db="EMBL/GenBank/DDBJ databases">
        <authorList>
            <person name="Piombo E."/>
        </authorList>
    </citation>
    <scope>NUCLEOTIDE SEQUENCE [LARGE SCALE GENOMIC DNA]</scope>
</reference>
<name>A0A9N9USM0_9HYPO</name>
<dbReference type="PANTHER" id="PTHR46082">
    <property type="entry name" value="ATP/GTP-BINDING PROTEIN-RELATED"/>
    <property type="match status" value="1"/>
</dbReference>
<gene>
    <name evidence="2" type="ORF">CBYS24578_00015321</name>
</gene>
<dbReference type="EMBL" id="CABFNO020001547">
    <property type="protein sequence ID" value="CAG9998644.1"/>
    <property type="molecule type" value="Genomic_DNA"/>
</dbReference>
<dbReference type="AlphaFoldDB" id="A0A9N9USM0"/>
<feature type="region of interest" description="Disordered" evidence="1">
    <location>
        <begin position="121"/>
        <end position="140"/>
    </location>
</feature>
<proteinExistence type="predicted"/>
<evidence type="ECO:0000313" key="3">
    <source>
        <dbReference type="Proteomes" id="UP000754883"/>
    </source>
</evidence>
<dbReference type="SUPFAM" id="SSF53167">
    <property type="entry name" value="Purine and uridine phosphorylases"/>
    <property type="match status" value="1"/>
</dbReference>
<reference evidence="3" key="1">
    <citation type="submission" date="2019-06" db="EMBL/GenBank/DDBJ databases">
        <authorList>
            <person name="Broberg M."/>
        </authorList>
    </citation>
    <scope>NUCLEOTIDE SEQUENCE [LARGE SCALE GENOMIC DNA]</scope>
</reference>
<comment type="caution">
    <text evidence="2">The sequence shown here is derived from an EMBL/GenBank/DDBJ whole genome shotgun (WGS) entry which is preliminary data.</text>
</comment>
<dbReference type="GO" id="GO:0003824">
    <property type="term" value="F:catalytic activity"/>
    <property type="evidence" value="ECO:0007669"/>
    <property type="project" value="InterPro"/>
</dbReference>
<accession>A0A9N9USM0</accession>
<dbReference type="PANTHER" id="PTHR46082:SF11">
    <property type="entry name" value="AAA+ ATPASE DOMAIN-CONTAINING PROTEIN-RELATED"/>
    <property type="match status" value="1"/>
</dbReference>
<sequence>MPHVEYRPPVGDYEECPAVHHGSIASPYKSIRDPQLRDQFAAENNVLCFETGAAGLMSTFPYLLIRGITDYADTHNSTKWRGYAAAAAAAYSRHLLHVLGDQDVEDEPTFQVYAERKAAKDAASSSADRPAAGDVPPVLRPQNKQDKSMIGYFLQTEIDAANRRDRKGLEADLIKLMGINSDIVWEPLILELEQFHRKWQITQPLVREGRKIV</sequence>
<dbReference type="Gene3D" id="3.40.50.1580">
    <property type="entry name" value="Nucleoside phosphorylase domain"/>
    <property type="match status" value="1"/>
</dbReference>
<evidence type="ECO:0000256" key="1">
    <source>
        <dbReference type="SAM" id="MobiDB-lite"/>
    </source>
</evidence>
<keyword evidence="3" id="KW-1185">Reference proteome</keyword>
<dbReference type="InterPro" id="IPR035994">
    <property type="entry name" value="Nucleoside_phosphorylase_sf"/>
</dbReference>
<dbReference type="InterPro" id="IPR053137">
    <property type="entry name" value="NLR-like"/>
</dbReference>
<dbReference type="OrthoDB" id="20872at2759"/>